<dbReference type="AlphaFoldDB" id="A0ABD1YNR6"/>
<feature type="compositionally biased region" description="Acidic residues" evidence="1">
    <location>
        <begin position="183"/>
        <end position="202"/>
    </location>
</feature>
<protein>
    <submittedName>
        <fullName evidence="2">Uncharacterized protein</fullName>
    </submittedName>
</protein>
<feature type="compositionally biased region" description="Basic and acidic residues" evidence="1">
    <location>
        <begin position="17"/>
        <end position="31"/>
    </location>
</feature>
<evidence type="ECO:0000313" key="3">
    <source>
        <dbReference type="Proteomes" id="UP001605036"/>
    </source>
</evidence>
<dbReference type="PANTHER" id="PTHR33401:SF13">
    <property type="entry name" value="EXPRESSED PROTEIN"/>
    <property type="match status" value="1"/>
</dbReference>
<feature type="region of interest" description="Disordered" evidence="1">
    <location>
        <begin position="128"/>
        <end position="213"/>
    </location>
</feature>
<dbReference type="PANTHER" id="PTHR33401">
    <property type="entry name" value="LIGHT-HARVESTING COMPLEX-LIKE PROTEIN OHP2, CHLOROPLASTIC"/>
    <property type="match status" value="1"/>
</dbReference>
<reference evidence="2 3" key="1">
    <citation type="submission" date="2024-09" db="EMBL/GenBank/DDBJ databases">
        <title>Chromosome-scale assembly of Riccia fluitans.</title>
        <authorList>
            <person name="Paukszto L."/>
            <person name="Sawicki J."/>
            <person name="Karawczyk K."/>
            <person name="Piernik-Szablinska J."/>
            <person name="Szczecinska M."/>
            <person name="Mazdziarz M."/>
        </authorList>
    </citation>
    <scope>NUCLEOTIDE SEQUENCE [LARGE SCALE GENOMIC DNA]</scope>
    <source>
        <strain evidence="2">Rf_01</strain>
        <tissue evidence="2">Aerial parts of the thallus</tissue>
    </source>
</reference>
<feature type="compositionally biased region" description="Basic and acidic residues" evidence="1">
    <location>
        <begin position="172"/>
        <end position="182"/>
    </location>
</feature>
<dbReference type="EMBL" id="JBHFFA010000004">
    <property type="protein sequence ID" value="KAL2632417.1"/>
    <property type="molecule type" value="Genomic_DNA"/>
</dbReference>
<name>A0ABD1YNR6_9MARC</name>
<comment type="caution">
    <text evidence="2">The sequence shown here is derived from an EMBL/GenBank/DDBJ whole genome shotgun (WGS) entry which is preliminary data.</text>
</comment>
<organism evidence="2 3">
    <name type="scientific">Riccia fluitans</name>
    <dbReference type="NCBI Taxonomy" id="41844"/>
    <lineage>
        <taxon>Eukaryota</taxon>
        <taxon>Viridiplantae</taxon>
        <taxon>Streptophyta</taxon>
        <taxon>Embryophyta</taxon>
        <taxon>Marchantiophyta</taxon>
        <taxon>Marchantiopsida</taxon>
        <taxon>Marchantiidae</taxon>
        <taxon>Marchantiales</taxon>
        <taxon>Ricciaceae</taxon>
        <taxon>Riccia</taxon>
    </lineage>
</organism>
<proteinExistence type="predicted"/>
<feature type="region of interest" description="Disordered" evidence="1">
    <location>
        <begin position="1"/>
        <end position="31"/>
    </location>
</feature>
<gene>
    <name evidence="2" type="ORF">R1flu_017103</name>
</gene>
<accession>A0ABD1YNR6</accession>
<dbReference type="Proteomes" id="UP001605036">
    <property type="component" value="Unassembled WGS sequence"/>
</dbReference>
<feature type="compositionally biased region" description="Polar residues" evidence="1">
    <location>
        <begin position="141"/>
        <end position="154"/>
    </location>
</feature>
<evidence type="ECO:0000313" key="2">
    <source>
        <dbReference type="EMBL" id="KAL2632417.1"/>
    </source>
</evidence>
<keyword evidence="3" id="KW-1185">Reference proteome</keyword>
<evidence type="ECO:0000256" key="1">
    <source>
        <dbReference type="SAM" id="MobiDB-lite"/>
    </source>
</evidence>
<sequence length="213" mass="23274">MRECCTEVGEPGTGLSEQKEREKEHSLAPEKKAPRRCASFLLCCCNRPHNQASVREMDKEEALSSVETPMVSSAAMPLPPPVPVTAFMDAADETVQPSNGHSTGPVPVQPQVKLPVKSNLRRHSMFAVGSPQHQPLRHSRSQGPSDQNNGSETDGNGPVGVRSPQRQTSKVRWTDRHGKDLTEVWEFEPSETGDSDDEDTDSDSSQACTCVIQ</sequence>